<accession>A0A1A9Z1M1</accession>
<evidence type="ECO:0000256" key="1">
    <source>
        <dbReference type="SAM" id="MobiDB-lite"/>
    </source>
</evidence>
<reference evidence="2" key="2">
    <citation type="submission" date="2020-05" db="UniProtKB">
        <authorList>
            <consortium name="EnsemblMetazoa"/>
        </authorList>
    </citation>
    <scope>IDENTIFICATION</scope>
    <source>
        <strain evidence="2">IAEA</strain>
    </source>
</reference>
<dbReference type="EnsemblMetazoa" id="GPAI000922-RA">
    <property type="protein sequence ID" value="GPAI000922-PA"/>
    <property type="gene ID" value="GPAI000922"/>
</dbReference>
<keyword evidence="3" id="KW-1185">Reference proteome</keyword>
<dbReference type="VEuPathDB" id="VectorBase:GPAI000922"/>
<sequence length="175" mass="20138">MKGKAPVSGKSFRSKQVNLVTKSRTMSYTRRLTIRLNEVHETVRSLDIEDLVAELRVQDYENHPKESGEIFCAVCLSDFQCDEIIMPRCKFMKRVTCGINSDKQTQSESVDRSSESLPENTSIAQTKRETECTEDECQEAQFYLYISGLLCPPMKKVRLPYPSLNLCVRQKMLVR</sequence>
<protein>
    <submittedName>
        <fullName evidence="2">Uncharacterized protein</fullName>
    </submittedName>
</protein>
<name>A0A1A9Z1M1_GLOPL</name>
<proteinExistence type="predicted"/>
<feature type="region of interest" description="Disordered" evidence="1">
    <location>
        <begin position="104"/>
        <end position="128"/>
    </location>
</feature>
<reference evidence="3" key="1">
    <citation type="submission" date="2014-03" db="EMBL/GenBank/DDBJ databases">
        <authorList>
            <person name="Aksoy S."/>
            <person name="Warren W."/>
            <person name="Wilson R.K."/>
        </authorList>
    </citation>
    <scope>NUCLEOTIDE SEQUENCE [LARGE SCALE GENOMIC DNA]</scope>
    <source>
        <strain evidence="3">IAEA</strain>
    </source>
</reference>
<dbReference type="Proteomes" id="UP000092445">
    <property type="component" value="Unassembled WGS sequence"/>
</dbReference>
<dbReference type="AlphaFoldDB" id="A0A1A9Z1M1"/>
<organism evidence="2 3">
    <name type="scientific">Glossina pallidipes</name>
    <name type="common">Tsetse fly</name>
    <dbReference type="NCBI Taxonomy" id="7398"/>
    <lineage>
        <taxon>Eukaryota</taxon>
        <taxon>Metazoa</taxon>
        <taxon>Ecdysozoa</taxon>
        <taxon>Arthropoda</taxon>
        <taxon>Hexapoda</taxon>
        <taxon>Insecta</taxon>
        <taxon>Pterygota</taxon>
        <taxon>Neoptera</taxon>
        <taxon>Endopterygota</taxon>
        <taxon>Diptera</taxon>
        <taxon>Brachycera</taxon>
        <taxon>Muscomorpha</taxon>
        <taxon>Hippoboscoidea</taxon>
        <taxon>Glossinidae</taxon>
        <taxon>Glossina</taxon>
    </lineage>
</organism>
<feature type="compositionally biased region" description="Polar residues" evidence="1">
    <location>
        <begin position="115"/>
        <end position="125"/>
    </location>
</feature>
<evidence type="ECO:0000313" key="3">
    <source>
        <dbReference type="Proteomes" id="UP000092445"/>
    </source>
</evidence>
<evidence type="ECO:0000313" key="2">
    <source>
        <dbReference type="EnsemblMetazoa" id="GPAI000922-PA"/>
    </source>
</evidence>